<dbReference type="EMBL" id="NCXO01000064">
    <property type="protein sequence ID" value="OSC26254.1"/>
    <property type="molecule type" value="Genomic_DNA"/>
</dbReference>
<accession>A0A7I7SIH6</accession>
<dbReference type="Pfam" id="PF02470">
    <property type="entry name" value="MlaD"/>
    <property type="match status" value="1"/>
</dbReference>
<dbReference type="PANTHER" id="PTHR33371">
    <property type="entry name" value="INTERMEMBRANE PHOSPHOLIPID TRANSPORT SYSTEM BINDING PROTEIN MLAD-RELATED"/>
    <property type="match status" value="1"/>
</dbReference>
<gene>
    <name evidence="1" type="ORF">B8W67_18590</name>
</gene>
<proteinExistence type="predicted"/>
<dbReference type="OrthoDB" id="4608030at2"/>
<name>A0A7I7SIH6_9MYCO</name>
<dbReference type="InterPro" id="IPR052336">
    <property type="entry name" value="MlaD_Phospholipid_Transporter"/>
</dbReference>
<dbReference type="RefSeq" id="WP_085305595.1">
    <property type="nucleotide sequence ID" value="NZ_AP022594.1"/>
</dbReference>
<evidence type="ECO:0000313" key="1">
    <source>
        <dbReference type="EMBL" id="OSC26254.1"/>
    </source>
</evidence>
<keyword evidence="2" id="KW-1185">Reference proteome</keyword>
<dbReference type="PANTHER" id="PTHR33371:SF16">
    <property type="entry name" value="MCE-FAMILY PROTEIN MCE3F"/>
    <property type="match status" value="1"/>
</dbReference>
<protein>
    <submittedName>
        <fullName evidence="1">Mammalian cell entry protein</fullName>
    </submittedName>
</protein>
<dbReference type="Proteomes" id="UP000193577">
    <property type="component" value="Unassembled WGS sequence"/>
</dbReference>
<reference evidence="1 2" key="1">
    <citation type="submission" date="2017-04" db="EMBL/GenBank/DDBJ databases">
        <title>The new phylogeny of genus Mycobacterium.</title>
        <authorList>
            <person name="Tortoli E."/>
            <person name="Trovato A."/>
            <person name="Cirillo D.M."/>
        </authorList>
    </citation>
    <scope>NUCLEOTIDE SEQUENCE [LARGE SCALE GENOMIC DNA]</scope>
    <source>
        <strain evidence="1 2">KCTC 19819</strain>
    </source>
</reference>
<dbReference type="NCBIfam" id="TIGR00996">
    <property type="entry name" value="Mtu_fam_mce"/>
    <property type="match status" value="1"/>
</dbReference>
<dbReference type="AlphaFoldDB" id="A0A7I7SIH6"/>
<dbReference type="InterPro" id="IPR003399">
    <property type="entry name" value="Mce/MlaD"/>
</dbReference>
<organism evidence="1 2">
    <name type="scientific">Mycolicibacillus koreensis</name>
    <dbReference type="NCBI Taxonomy" id="1069220"/>
    <lineage>
        <taxon>Bacteria</taxon>
        <taxon>Bacillati</taxon>
        <taxon>Actinomycetota</taxon>
        <taxon>Actinomycetes</taxon>
        <taxon>Mycobacteriales</taxon>
        <taxon>Mycobacteriaceae</taxon>
        <taxon>Mycolicibacillus</taxon>
    </lineage>
</organism>
<sequence>MEAHTPKILGVVAIVTIALANLTSCGTTASAHPTPYCAILPDAVGLYAGNPVTQMGYQIGTIDEITPSASSVRVDFTITESRLLPNEVRAVVRSTSILADRSLELVGNYDTGPTLAAGECIPLSRSATPKSLTEIVGSANTFLNGISPTDSQNIGATIGQLNQAARGNGARIDDLLQRSASLLDNPDAVINDMASIVANLSSLSATLVQLRDPMKEILIAGTTTTADIRDAVDGGRQLAEPLPPIITMISDLETHTGDELQLTLDAVSDAVRILTPHAQGLASLLDPLPWWINNAANHVNNRQFDIAYRPPLYRIRTPNGPAVCGLMNLSNPGSCAVVAGQPYAVDMNLLQYVFMNASK</sequence>
<evidence type="ECO:0000313" key="2">
    <source>
        <dbReference type="Proteomes" id="UP000193577"/>
    </source>
</evidence>
<dbReference type="InterPro" id="IPR005693">
    <property type="entry name" value="Mce"/>
</dbReference>
<comment type="caution">
    <text evidence="1">The sequence shown here is derived from an EMBL/GenBank/DDBJ whole genome shotgun (WGS) entry which is preliminary data.</text>
</comment>
<dbReference type="GO" id="GO:0005576">
    <property type="term" value="C:extracellular region"/>
    <property type="evidence" value="ECO:0007669"/>
    <property type="project" value="TreeGrafter"/>
</dbReference>